<feature type="compositionally biased region" description="Low complexity" evidence="4">
    <location>
        <begin position="25"/>
        <end position="35"/>
    </location>
</feature>
<feature type="region of interest" description="Disordered" evidence="4">
    <location>
        <begin position="25"/>
        <end position="80"/>
    </location>
</feature>
<feature type="domain" description="EF-hand" evidence="5">
    <location>
        <begin position="192"/>
        <end position="227"/>
    </location>
</feature>
<evidence type="ECO:0000259" key="5">
    <source>
        <dbReference type="PROSITE" id="PS50222"/>
    </source>
</evidence>
<accession>A0A1D1Y382</accession>
<gene>
    <name evidence="6" type="primary">CML36</name>
    <name evidence="6" type="ORF">g.28559</name>
</gene>
<dbReference type="InterPro" id="IPR002048">
    <property type="entry name" value="EF_hand_dom"/>
</dbReference>
<dbReference type="GO" id="GO:0005509">
    <property type="term" value="F:calcium ion binding"/>
    <property type="evidence" value="ECO:0007669"/>
    <property type="project" value="InterPro"/>
</dbReference>
<evidence type="ECO:0000256" key="2">
    <source>
        <dbReference type="ARBA" id="ARBA00022737"/>
    </source>
</evidence>
<dbReference type="SMART" id="SM00054">
    <property type="entry name" value="EFh"/>
    <property type="match status" value="4"/>
</dbReference>
<evidence type="ECO:0000313" key="6">
    <source>
        <dbReference type="EMBL" id="JAT49082.1"/>
    </source>
</evidence>
<dbReference type="AlphaFoldDB" id="A0A1D1Y382"/>
<dbReference type="PROSITE" id="PS50222">
    <property type="entry name" value="EF_HAND_2"/>
    <property type="match status" value="4"/>
</dbReference>
<evidence type="ECO:0000256" key="4">
    <source>
        <dbReference type="SAM" id="MobiDB-lite"/>
    </source>
</evidence>
<dbReference type="PROSITE" id="PS00018">
    <property type="entry name" value="EF_HAND_1"/>
    <property type="match status" value="3"/>
</dbReference>
<reference evidence="6" key="1">
    <citation type="submission" date="2015-07" db="EMBL/GenBank/DDBJ databases">
        <title>Transcriptome Assembly of Anthurium amnicola.</title>
        <authorList>
            <person name="Suzuki J."/>
        </authorList>
    </citation>
    <scope>NUCLEOTIDE SEQUENCE</scope>
</reference>
<feature type="domain" description="EF-hand" evidence="5">
    <location>
        <begin position="229"/>
        <end position="264"/>
    </location>
</feature>
<organism evidence="6">
    <name type="scientific">Anthurium amnicola</name>
    <dbReference type="NCBI Taxonomy" id="1678845"/>
    <lineage>
        <taxon>Eukaryota</taxon>
        <taxon>Viridiplantae</taxon>
        <taxon>Streptophyta</taxon>
        <taxon>Embryophyta</taxon>
        <taxon>Tracheophyta</taxon>
        <taxon>Spermatophyta</taxon>
        <taxon>Magnoliopsida</taxon>
        <taxon>Liliopsida</taxon>
        <taxon>Araceae</taxon>
        <taxon>Pothoideae</taxon>
        <taxon>Potheae</taxon>
        <taxon>Anthurium</taxon>
    </lineage>
</organism>
<dbReference type="Gene3D" id="1.10.238.10">
    <property type="entry name" value="EF-hand"/>
    <property type="match status" value="2"/>
</dbReference>
<dbReference type="InterPro" id="IPR018247">
    <property type="entry name" value="EF_Hand_1_Ca_BS"/>
</dbReference>
<feature type="compositionally biased region" description="Low complexity" evidence="4">
    <location>
        <begin position="50"/>
        <end position="66"/>
    </location>
</feature>
<dbReference type="InterPro" id="IPR039647">
    <property type="entry name" value="EF_hand_pair_protein_CML-like"/>
</dbReference>
<dbReference type="CDD" id="cd00051">
    <property type="entry name" value="EFh"/>
    <property type="match status" value="2"/>
</dbReference>
<feature type="non-terminal residue" evidence="6">
    <location>
        <position position="1"/>
    </location>
</feature>
<evidence type="ECO:0000256" key="1">
    <source>
        <dbReference type="ARBA" id="ARBA00022723"/>
    </source>
</evidence>
<feature type="domain" description="EF-hand" evidence="5">
    <location>
        <begin position="112"/>
        <end position="147"/>
    </location>
</feature>
<sequence>VCVCVSLCVCVSVCVTMTLIGSFFSSSSTSSSSQSRSKKKRQSKDRNMSRSDTPSFGSSTSSGGSDSFRKSTARTPRTVIIGRNASGLDAEYWSPSPTAHLPAKTLPATAVDVSPAVSDLFGVFDRDGDGKITKEELELVFRGLGRSDPPSEEEVRMMMTEMDRDGDGCISLEEFGGVLGPALQGTCPSWGGGGDELRDAFAIFDADGDGKISAEELQGVFMTLGDNGCTLDDCRRMIDGVDTRGDGFVFYDDFVRMMDGQRLC</sequence>
<evidence type="ECO:0000256" key="3">
    <source>
        <dbReference type="ARBA" id="ARBA00022837"/>
    </source>
</evidence>
<dbReference type="InterPro" id="IPR011992">
    <property type="entry name" value="EF-hand-dom_pair"/>
</dbReference>
<dbReference type="PANTHER" id="PTHR10891">
    <property type="entry name" value="EF-HAND CALCIUM-BINDING DOMAIN CONTAINING PROTEIN"/>
    <property type="match status" value="1"/>
</dbReference>
<dbReference type="FunFam" id="1.10.238.10:FF:000001">
    <property type="entry name" value="Calmodulin 1"/>
    <property type="match status" value="1"/>
</dbReference>
<dbReference type="SUPFAM" id="SSF47473">
    <property type="entry name" value="EF-hand"/>
    <property type="match status" value="1"/>
</dbReference>
<feature type="domain" description="EF-hand" evidence="5">
    <location>
        <begin position="150"/>
        <end position="185"/>
    </location>
</feature>
<keyword evidence="3" id="KW-0106">Calcium</keyword>
<proteinExistence type="predicted"/>
<name>A0A1D1Y382_9ARAE</name>
<keyword evidence="1" id="KW-0479">Metal-binding</keyword>
<dbReference type="Pfam" id="PF13499">
    <property type="entry name" value="EF-hand_7"/>
    <property type="match status" value="2"/>
</dbReference>
<dbReference type="EMBL" id="GDJX01018854">
    <property type="protein sequence ID" value="JAT49082.1"/>
    <property type="molecule type" value="Transcribed_RNA"/>
</dbReference>
<keyword evidence="2" id="KW-0677">Repeat</keyword>
<protein>
    <submittedName>
        <fullName evidence="6">Putative calcium-binding protein CML36</fullName>
    </submittedName>
</protein>